<organism evidence="8 9">
    <name type="scientific">Stenotrophomonas bentonitica</name>
    <dbReference type="NCBI Taxonomy" id="1450134"/>
    <lineage>
        <taxon>Bacteria</taxon>
        <taxon>Pseudomonadati</taxon>
        <taxon>Pseudomonadota</taxon>
        <taxon>Gammaproteobacteria</taxon>
        <taxon>Lysobacterales</taxon>
        <taxon>Lysobacteraceae</taxon>
        <taxon>Stenotrophomonas</taxon>
    </lineage>
</organism>
<dbReference type="PANTHER" id="PTHR43741:SF2">
    <property type="entry name" value="FMN-DEPENDENT NADH:QUINONE OXIDOREDUCTASE"/>
    <property type="match status" value="1"/>
</dbReference>
<dbReference type="Pfam" id="PF02525">
    <property type="entry name" value="Flavodoxin_2"/>
    <property type="match status" value="1"/>
</dbReference>
<name>A0ABU9JJK7_9GAMM</name>
<dbReference type="Gene3D" id="3.40.50.360">
    <property type="match status" value="1"/>
</dbReference>
<keyword evidence="2 6" id="KW-0288">FMN</keyword>
<evidence type="ECO:0000256" key="5">
    <source>
        <dbReference type="ARBA" id="ARBA00048542"/>
    </source>
</evidence>
<evidence type="ECO:0000256" key="3">
    <source>
        <dbReference type="ARBA" id="ARBA00023002"/>
    </source>
</evidence>
<evidence type="ECO:0000256" key="4">
    <source>
        <dbReference type="ARBA" id="ARBA00023027"/>
    </source>
</evidence>
<comment type="caution">
    <text evidence="6">Lacks conserved residue(s) required for the propagation of feature annotation.</text>
</comment>
<protein>
    <recommendedName>
        <fullName evidence="6">FMN dependent NADH:quinone oxidoreductase</fullName>
        <ecNumber evidence="6">1.6.5.-</ecNumber>
    </recommendedName>
    <alternativeName>
        <fullName evidence="6">Azo-dye reductase</fullName>
    </alternativeName>
    <alternativeName>
        <fullName evidence="6">FMN-dependent NADH-azo compound oxidoreductase</fullName>
    </alternativeName>
    <alternativeName>
        <fullName evidence="6">FMN-dependent NADH-azoreductase</fullName>
        <ecNumber evidence="6">1.7.1.17</ecNumber>
    </alternativeName>
</protein>
<dbReference type="EC" id="1.7.1.17" evidence="6"/>
<comment type="function">
    <text evidence="6">Quinone reductase that provides resistance to thiol-specific stress caused by electrophilic quinones.</text>
</comment>
<dbReference type="InterPro" id="IPR050104">
    <property type="entry name" value="FMN-dep_NADH:Q_OxRdtase_AzoR1"/>
</dbReference>
<feature type="domain" description="Flavodoxin-like fold" evidence="7">
    <location>
        <begin position="19"/>
        <end position="213"/>
    </location>
</feature>
<proteinExistence type="inferred from homology"/>
<dbReference type="InterPro" id="IPR023048">
    <property type="entry name" value="NADH:quinone_OxRdtase_FMN_depd"/>
</dbReference>
<comment type="catalytic activity">
    <reaction evidence="5">
        <text>N,N-dimethyl-1,4-phenylenediamine + anthranilate + 2 NAD(+) = 2-(4-dimethylaminophenyl)diazenylbenzoate + 2 NADH + 2 H(+)</text>
        <dbReference type="Rhea" id="RHEA:55872"/>
        <dbReference type="ChEBI" id="CHEBI:15378"/>
        <dbReference type="ChEBI" id="CHEBI:15783"/>
        <dbReference type="ChEBI" id="CHEBI:16567"/>
        <dbReference type="ChEBI" id="CHEBI:57540"/>
        <dbReference type="ChEBI" id="CHEBI:57945"/>
        <dbReference type="ChEBI" id="CHEBI:71579"/>
        <dbReference type="EC" id="1.7.1.17"/>
    </reaction>
    <physiologicalReaction direction="right-to-left" evidence="5">
        <dbReference type="Rhea" id="RHEA:55874"/>
    </physiologicalReaction>
</comment>
<evidence type="ECO:0000256" key="2">
    <source>
        <dbReference type="ARBA" id="ARBA00022643"/>
    </source>
</evidence>
<feature type="binding site" evidence="6">
    <location>
        <begin position="103"/>
        <end position="106"/>
    </location>
    <ligand>
        <name>FMN</name>
        <dbReference type="ChEBI" id="CHEBI:58210"/>
    </ligand>
</feature>
<dbReference type="InterPro" id="IPR003680">
    <property type="entry name" value="Flavodoxin_fold"/>
</dbReference>
<keyword evidence="9" id="KW-1185">Reference proteome</keyword>
<dbReference type="InterPro" id="IPR029039">
    <property type="entry name" value="Flavoprotein-like_sf"/>
</dbReference>
<keyword evidence="1 6" id="KW-0285">Flavoprotein</keyword>
<comment type="similarity">
    <text evidence="6">Belongs to the azoreductase type 1 family.</text>
</comment>
<dbReference type="EMBL" id="JBBYHY010000002">
    <property type="protein sequence ID" value="MEL3953016.1"/>
    <property type="molecule type" value="Genomic_DNA"/>
</dbReference>
<feature type="binding site" evidence="6">
    <location>
        <position position="10"/>
    </location>
    <ligand>
        <name>FMN</name>
        <dbReference type="ChEBI" id="CHEBI:58210"/>
    </ligand>
</feature>
<dbReference type="PANTHER" id="PTHR43741">
    <property type="entry name" value="FMN-DEPENDENT NADH-AZOREDUCTASE 1"/>
    <property type="match status" value="1"/>
</dbReference>
<keyword evidence="4 6" id="KW-0520">NAD</keyword>
<comment type="catalytic activity">
    <reaction evidence="6">
        <text>2 a quinone + NADH + H(+) = 2 a 1,4-benzosemiquinone + NAD(+)</text>
        <dbReference type="Rhea" id="RHEA:65952"/>
        <dbReference type="ChEBI" id="CHEBI:15378"/>
        <dbReference type="ChEBI" id="CHEBI:57540"/>
        <dbReference type="ChEBI" id="CHEBI:57945"/>
        <dbReference type="ChEBI" id="CHEBI:132124"/>
        <dbReference type="ChEBI" id="CHEBI:134225"/>
    </reaction>
</comment>
<feature type="binding site" evidence="6">
    <location>
        <begin position="153"/>
        <end position="156"/>
    </location>
    <ligand>
        <name>FMN</name>
        <dbReference type="ChEBI" id="CHEBI:58210"/>
    </ligand>
</feature>
<reference evidence="8 9" key="1">
    <citation type="submission" date="2024-04" db="EMBL/GenBank/DDBJ databases">
        <title>Bacterial endophytes with biocontrol capabilities against important plant pathogens.</title>
        <authorList>
            <person name="Alayande K.A."/>
        </authorList>
    </citation>
    <scope>NUCLEOTIDE SEQUENCE [LARGE SCALE GENOMIC DNA]</scope>
    <source>
        <strain evidence="8 9">KV22</strain>
    </source>
</reference>
<gene>
    <name evidence="6" type="primary">azoR</name>
    <name evidence="8" type="ORF">AAE039_05525</name>
</gene>
<comment type="subunit">
    <text evidence="6">Homodimer.</text>
</comment>
<dbReference type="Proteomes" id="UP001455088">
    <property type="component" value="Unassembled WGS sequence"/>
</dbReference>
<evidence type="ECO:0000256" key="6">
    <source>
        <dbReference type="HAMAP-Rule" id="MF_01216"/>
    </source>
</evidence>
<comment type="caution">
    <text evidence="8">The sequence shown here is derived from an EMBL/GenBank/DDBJ whole genome shotgun (WGS) entry which is preliminary data.</text>
</comment>
<evidence type="ECO:0000256" key="1">
    <source>
        <dbReference type="ARBA" id="ARBA00022630"/>
    </source>
</evidence>
<evidence type="ECO:0000313" key="9">
    <source>
        <dbReference type="Proteomes" id="UP001455088"/>
    </source>
</evidence>
<dbReference type="HAMAP" id="MF_01216">
    <property type="entry name" value="Azoreductase_type1"/>
    <property type="match status" value="1"/>
</dbReference>
<evidence type="ECO:0000259" key="7">
    <source>
        <dbReference type="Pfam" id="PF02525"/>
    </source>
</evidence>
<comment type="cofactor">
    <cofactor evidence="6">
        <name>FMN</name>
        <dbReference type="ChEBI" id="CHEBI:58210"/>
    </cofactor>
    <text evidence="6">Binds 1 FMN per subunit.</text>
</comment>
<dbReference type="SUPFAM" id="SSF52218">
    <property type="entry name" value="Flavoproteins"/>
    <property type="match status" value="1"/>
</dbReference>
<evidence type="ECO:0000313" key="8">
    <source>
        <dbReference type="EMBL" id="MEL3953016.1"/>
    </source>
</evidence>
<accession>A0ABU9JJK7</accession>
<sequence length="236" mass="25450">MTQLLHLDASARPGRAGEHPHGSHTRALTHRFVSRWARARPGDALTYRDVGLRPPAPVSGDWVPAAFAPPAQRTPAQHAVLAESDALVDELLRADLLVLGVPMYNFGPPSGFKAWLDQIVRIGRTFDYQPERADSPYVPLLADRPRRAVLLSSRGGLGYEDGGEMAAMNHLDPAVRTVLGFLGITEVHGIAIEGEELGGEVLARSVAQAMGAVDRLVDRWLAANHPRADAVLCEAA</sequence>
<keyword evidence="3 6" id="KW-0560">Oxidoreductase</keyword>
<dbReference type="EC" id="1.6.5.-" evidence="6"/>
<comment type="function">
    <text evidence="6">Also exhibits azoreductase activity. Catalyzes the reductive cleavage of the azo bond in aromatic azo compounds to the corresponding amines.</text>
</comment>
<dbReference type="RefSeq" id="WP_019186267.1">
    <property type="nucleotide sequence ID" value="NZ_JBBYHY010000002.1"/>
</dbReference>